<evidence type="ECO:0000313" key="2">
    <source>
        <dbReference type="Proteomes" id="UP001596183"/>
    </source>
</evidence>
<name>A0ABW0XUQ5_9ACTN</name>
<keyword evidence="2" id="KW-1185">Reference proteome</keyword>
<protein>
    <submittedName>
        <fullName evidence="1">Dihydrofolate reductase</fullName>
    </submittedName>
</protein>
<dbReference type="Proteomes" id="UP001596183">
    <property type="component" value="Unassembled WGS sequence"/>
</dbReference>
<dbReference type="Gene3D" id="3.40.430.10">
    <property type="entry name" value="Dihydrofolate Reductase, subunit A"/>
    <property type="match status" value="1"/>
</dbReference>
<sequence>VLVGGGTPFFTALDNWVNLTLVETRTFPDGVVLTRYETKR</sequence>
<gene>
    <name evidence="1" type="ORF">ACFP2V_30185</name>
</gene>
<proteinExistence type="predicted"/>
<dbReference type="InterPro" id="IPR024072">
    <property type="entry name" value="DHFR-like_dom_sf"/>
</dbReference>
<feature type="non-terminal residue" evidence="1">
    <location>
        <position position="1"/>
    </location>
</feature>
<accession>A0ABW0XUQ5</accession>
<organism evidence="1 2">
    <name type="scientific">Streptomyces incanus</name>
    <dbReference type="NCBI Taxonomy" id="887453"/>
    <lineage>
        <taxon>Bacteria</taxon>
        <taxon>Bacillati</taxon>
        <taxon>Actinomycetota</taxon>
        <taxon>Actinomycetes</taxon>
        <taxon>Kitasatosporales</taxon>
        <taxon>Streptomycetaceae</taxon>
        <taxon>Streptomyces</taxon>
    </lineage>
</organism>
<dbReference type="SUPFAM" id="SSF53597">
    <property type="entry name" value="Dihydrofolate reductase-like"/>
    <property type="match status" value="1"/>
</dbReference>
<reference evidence="2" key="1">
    <citation type="journal article" date="2019" name="Int. J. Syst. Evol. Microbiol.">
        <title>The Global Catalogue of Microorganisms (GCM) 10K type strain sequencing project: providing services to taxonomists for standard genome sequencing and annotation.</title>
        <authorList>
            <consortium name="The Broad Institute Genomics Platform"/>
            <consortium name="The Broad Institute Genome Sequencing Center for Infectious Disease"/>
            <person name="Wu L."/>
            <person name="Ma J."/>
        </authorList>
    </citation>
    <scope>NUCLEOTIDE SEQUENCE [LARGE SCALE GENOMIC DNA]</scope>
    <source>
        <strain evidence="2">JCM 13852</strain>
    </source>
</reference>
<evidence type="ECO:0000313" key="1">
    <source>
        <dbReference type="EMBL" id="MFC5674188.1"/>
    </source>
</evidence>
<dbReference type="EMBL" id="JBHSPC010000101">
    <property type="protein sequence ID" value="MFC5674188.1"/>
    <property type="molecule type" value="Genomic_DNA"/>
</dbReference>
<comment type="caution">
    <text evidence="1">The sequence shown here is derived from an EMBL/GenBank/DDBJ whole genome shotgun (WGS) entry which is preliminary data.</text>
</comment>